<accession>A0A6S6RTU2</accession>
<dbReference type="EMBL" id="CACVAS010000011">
    <property type="protein sequence ID" value="CAA6799967.1"/>
    <property type="molecule type" value="Genomic_DNA"/>
</dbReference>
<dbReference type="InterPro" id="IPR011528">
    <property type="entry name" value="NERD"/>
</dbReference>
<reference evidence="2" key="1">
    <citation type="submission" date="2020-01" db="EMBL/GenBank/DDBJ databases">
        <authorList>
            <person name="Meier V. D."/>
            <person name="Meier V D."/>
        </authorList>
    </citation>
    <scope>NUCLEOTIDE SEQUENCE</scope>
    <source>
        <strain evidence="2">HLG_WM_MAG_01</strain>
    </source>
</reference>
<proteinExistence type="predicted"/>
<gene>
    <name evidence="2" type="ORF">HELGO_WM10796</name>
</gene>
<feature type="domain" description="NERD" evidence="1">
    <location>
        <begin position="41"/>
        <end position="158"/>
    </location>
</feature>
<sequence length="317" mass="36461">MIFKQIDSKDTEINTLKNLMTQSNSTAQKKMISQTLKALENGYKAEKENAYYLNFMLEERKRSLLLHDIRLEHNGKTAQFDHIFINGLGIIILESKSFIGSLTIDEDNSMSVKYKGGVKTFPSPVEQNNRHKIVLDVFLKEHLDLSARFKLMGGVRTEGVVLIHPNTTVTNKKLPKGFERSDSFITKRDEAIEKMGFGKVMIGAVTLLTIENMKEIARLLVAHHKPITFDYSKKFRIAKPTDEEILQKNKERWGKPTEKKEIIEDSPVSSDSIECPRCKSGTLVKRKRKSKKNKDKYHSNEFMGCSRFPKCRYVQEI</sequence>
<dbReference type="PROSITE" id="PS50965">
    <property type="entry name" value="NERD"/>
    <property type="match status" value="1"/>
</dbReference>
<evidence type="ECO:0000259" key="1">
    <source>
        <dbReference type="PROSITE" id="PS50965"/>
    </source>
</evidence>
<evidence type="ECO:0000313" key="2">
    <source>
        <dbReference type="EMBL" id="CAA6799967.1"/>
    </source>
</evidence>
<name>A0A6S6RTU2_9BACT</name>
<dbReference type="AlphaFoldDB" id="A0A6S6RTU2"/>
<dbReference type="Pfam" id="PF08378">
    <property type="entry name" value="NERD"/>
    <property type="match status" value="1"/>
</dbReference>
<organism evidence="2">
    <name type="scientific">uncultured Sulfurovum sp</name>
    <dbReference type="NCBI Taxonomy" id="269237"/>
    <lineage>
        <taxon>Bacteria</taxon>
        <taxon>Pseudomonadati</taxon>
        <taxon>Campylobacterota</taxon>
        <taxon>Epsilonproteobacteria</taxon>
        <taxon>Campylobacterales</taxon>
        <taxon>Sulfurovaceae</taxon>
        <taxon>Sulfurovum</taxon>
        <taxon>environmental samples</taxon>
    </lineage>
</organism>
<dbReference type="Gene3D" id="3.30.65.10">
    <property type="entry name" value="Bacterial Topoisomerase I, domain 1"/>
    <property type="match status" value="1"/>
</dbReference>
<protein>
    <recommendedName>
        <fullName evidence="1">NERD domain-containing protein</fullName>
    </recommendedName>
</protein>